<comment type="catalytic activity">
    <reaction evidence="5">
        <text>formylthiophene + hydrogen cyanide = (2R)-2-hydroxy-2-(thiophen-2-yl)acetonitrile</text>
        <dbReference type="Rhea" id="RHEA:77455"/>
        <dbReference type="ChEBI" id="CHEBI:18407"/>
        <dbReference type="ChEBI" id="CHEBI:87301"/>
        <dbReference type="ChEBI" id="CHEBI:197332"/>
    </reaction>
</comment>
<feature type="domain" description="AB hydrolase-1" evidence="21">
    <location>
        <begin position="35"/>
        <end position="275"/>
    </location>
</feature>
<dbReference type="OMA" id="MENHYTY"/>
<feature type="chain" id="PRO_5029490109" description="(S)-hydroxynitrile lyase" evidence="20">
    <location>
        <begin position="25"/>
        <end position="291"/>
    </location>
</feature>
<proteinExistence type="inferred from homology"/>
<dbReference type="AlphaFoldDB" id="A0A7N2MY02"/>
<comment type="catalytic activity">
    <reaction evidence="1">
        <text>4-methoxybenzaldehyde + hydrogen cyanide = (2S)-2-hydroxy-2-(4-methoxyphenyl)acetonitrile</text>
        <dbReference type="Rhea" id="RHEA:77447"/>
        <dbReference type="ChEBI" id="CHEBI:18407"/>
        <dbReference type="ChEBI" id="CHEBI:28235"/>
        <dbReference type="ChEBI" id="CHEBI:197328"/>
    </reaction>
</comment>
<comment type="catalytic activity">
    <reaction evidence="13">
        <text>an aromatic (S)-hydroxynitrile = an aromatic aldehyde + hydrogen cyanide</text>
        <dbReference type="Rhea" id="RHEA:54660"/>
        <dbReference type="ChEBI" id="CHEBI:18407"/>
        <dbReference type="ChEBI" id="CHEBI:33855"/>
        <dbReference type="ChEBI" id="CHEBI:138306"/>
        <dbReference type="EC" id="4.1.2.47"/>
    </reaction>
</comment>
<evidence type="ECO:0000256" key="14">
    <source>
        <dbReference type="ARBA" id="ARBA00060885"/>
    </source>
</evidence>
<evidence type="ECO:0000313" key="22">
    <source>
        <dbReference type="EnsemblPlants" id="QL11p038697:mrna"/>
    </source>
</evidence>
<evidence type="ECO:0000256" key="13">
    <source>
        <dbReference type="ARBA" id="ARBA00052826"/>
    </source>
</evidence>
<evidence type="ECO:0000256" key="18">
    <source>
        <dbReference type="ARBA" id="ARBA00078291"/>
    </source>
</evidence>
<dbReference type="FunFam" id="3.40.50.1820:FF:000051">
    <property type="entry name" value="(S)-hydroxynitrile lyase"/>
    <property type="match status" value="1"/>
</dbReference>
<evidence type="ECO:0000256" key="1">
    <source>
        <dbReference type="ARBA" id="ARBA00050104"/>
    </source>
</evidence>
<dbReference type="GO" id="GO:0009694">
    <property type="term" value="P:jasmonic acid metabolic process"/>
    <property type="evidence" value="ECO:0007669"/>
    <property type="project" value="TreeGrafter"/>
</dbReference>
<evidence type="ECO:0000256" key="3">
    <source>
        <dbReference type="ARBA" id="ARBA00050262"/>
    </source>
</evidence>
<comment type="catalytic activity">
    <reaction evidence="8">
        <text>acrolein + hydrogen cyanide = (2S)-2-hydroxybut-3-enenitrile</text>
        <dbReference type="Rhea" id="RHEA:77411"/>
        <dbReference type="ChEBI" id="CHEBI:15368"/>
        <dbReference type="ChEBI" id="CHEBI:18407"/>
        <dbReference type="ChEBI" id="CHEBI:197356"/>
    </reaction>
</comment>
<protein>
    <recommendedName>
        <fullName evidence="16">(S)-hydroxynitrile lyase</fullName>
        <ecNumber evidence="15">4.1.2.47</ecNumber>
    </recommendedName>
    <alternativeName>
        <fullName evidence="17">2-hydroxy-2-methylpropanenitrile lyase</fullName>
    </alternativeName>
    <alternativeName>
        <fullName evidence="18">Acetone cyanohydrin lyase</fullName>
    </alternativeName>
    <alternativeName>
        <fullName evidence="19">Hydroxynitrile lyase</fullName>
    </alternativeName>
</protein>
<dbReference type="GO" id="GO:0047606">
    <property type="term" value="F:(S)-hydroxynitrile lyase activity"/>
    <property type="evidence" value="ECO:0007669"/>
    <property type="project" value="UniProtKB-EC"/>
</dbReference>
<evidence type="ECO:0000313" key="23">
    <source>
        <dbReference type="Proteomes" id="UP000594261"/>
    </source>
</evidence>
<dbReference type="GO" id="GO:0080031">
    <property type="term" value="F:methyl salicylate esterase activity"/>
    <property type="evidence" value="ECO:0007669"/>
    <property type="project" value="TreeGrafter"/>
</dbReference>
<evidence type="ECO:0000256" key="5">
    <source>
        <dbReference type="ARBA" id="ARBA00050608"/>
    </source>
</evidence>
<evidence type="ECO:0000256" key="20">
    <source>
        <dbReference type="SAM" id="SignalP"/>
    </source>
</evidence>
<organism evidence="22 23">
    <name type="scientific">Quercus lobata</name>
    <name type="common">Valley oak</name>
    <dbReference type="NCBI Taxonomy" id="97700"/>
    <lineage>
        <taxon>Eukaryota</taxon>
        <taxon>Viridiplantae</taxon>
        <taxon>Streptophyta</taxon>
        <taxon>Embryophyta</taxon>
        <taxon>Tracheophyta</taxon>
        <taxon>Spermatophyta</taxon>
        <taxon>Magnoliopsida</taxon>
        <taxon>eudicotyledons</taxon>
        <taxon>Gunneridae</taxon>
        <taxon>Pentapetalae</taxon>
        <taxon>rosids</taxon>
        <taxon>fabids</taxon>
        <taxon>Fagales</taxon>
        <taxon>Fagaceae</taxon>
        <taxon>Quercus</taxon>
    </lineage>
</organism>
<accession>A0A7N2MY02</accession>
<evidence type="ECO:0000256" key="7">
    <source>
        <dbReference type="ARBA" id="ARBA00051735"/>
    </source>
</evidence>
<dbReference type="Gene3D" id="3.40.50.1820">
    <property type="entry name" value="alpha/beta hydrolase"/>
    <property type="match status" value="1"/>
</dbReference>
<gene>
    <name evidence="22" type="primary">LOC115966824</name>
</gene>
<comment type="catalytic activity">
    <reaction evidence="7">
        <text>a disubstituted aliphatic (S)-hydroxynitrile = a ketone + hydrogen cyanide</text>
        <dbReference type="Rhea" id="RHEA:56592"/>
        <dbReference type="ChEBI" id="CHEBI:17087"/>
        <dbReference type="ChEBI" id="CHEBI:18407"/>
        <dbReference type="ChEBI" id="CHEBI:140597"/>
        <dbReference type="EC" id="4.1.2.47"/>
    </reaction>
</comment>
<dbReference type="OrthoDB" id="408373at2759"/>
<dbReference type="InterPro" id="IPR045889">
    <property type="entry name" value="MES/HNL"/>
</dbReference>
<keyword evidence="20" id="KW-0732">Signal</keyword>
<evidence type="ECO:0000256" key="2">
    <source>
        <dbReference type="ARBA" id="ARBA00050241"/>
    </source>
</evidence>
<reference evidence="22" key="2">
    <citation type="submission" date="2021-01" db="UniProtKB">
        <authorList>
            <consortium name="EnsemblPlants"/>
        </authorList>
    </citation>
    <scope>IDENTIFICATION</scope>
</reference>
<dbReference type="EC" id="4.1.2.47" evidence="15"/>
<evidence type="ECO:0000259" key="21">
    <source>
        <dbReference type="Pfam" id="PF12697"/>
    </source>
</evidence>
<comment type="catalytic activity">
    <reaction evidence="3">
        <text>2-hydroxy-2-methylpropanenitrile = acetone + hydrogen cyanide</text>
        <dbReference type="Rhea" id="RHEA:11932"/>
        <dbReference type="ChEBI" id="CHEBI:15347"/>
        <dbReference type="ChEBI" id="CHEBI:15348"/>
        <dbReference type="ChEBI" id="CHEBI:18407"/>
    </reaction>
    <physiologicalReaction direction="left-to-right" evidence="3">
        <dbReference type="Rhea" id="RHEA:11933"/>
    </physiologicalReaction>
</comment>
<evidence type="ECO:0000256" key="8">
    <source>
        <dbReference type="ARBA" id="ARBA00051977"/>
    </source>
</evidence>
<dbReference type="RefSeq" id="XP_030941836.1">
    <property type="nucleotide sequence ID" value="XM_031085976.1"/>
</dbReference>
<comment type="catalytic activity">
    <reaction evidence="6">
        <text>butan-2-one + hydrogen cyanide = 2-hydroxy-2-methylbutanenitrile</text>
        <dbReference type="Rhea" id="RHEA:77467"/>
        <dbReference type="ChEBI" id="CHEBI:18407"/>
        <dbReference type="ChEBI" id="CHEBI:28398"/>
        <dbReference type="ChEBI" id="CHEBI:60954"/>
    </reaction>
    <physiologicalReaction direction="right-to-left" evidence="6">
        <dbReference type="Rhea" id="RHEA:77469"/>
    </physiologicalReaction>
</comment>
<keyword evidence="23" id="KW-1185">Reference proteome</keyword>
<evidence type="ECO:0000256" key="9">
    <source>
        <dbReference type="ARBA" id="ARBA00052033"/>
    </source>
</evidence>
<comment type="catalytic activity">
    <reaction evidence="11">
        <text>2,2-dimethylpropanal + hydrogen cyanide = (2S)-2-hydroxy-3,3-dimethylbutanenitrile</text>
        <dbReference type="Rhea" id="RHEA:77407"/>
        <dbReference type="ChEBI" id="CHEBI:18407"/>
        <dbReference type="ChEBI" id="CHEBI:141557"/>
        <dbReference type="ChEBI" id="CHEBI:197355"/>
    </reaction>
</comment>
<dbReference type="KEGG" id="qlo:115966824"/>
<dbReference type="Proteomes" id="UP000594261">
    <property type="component" value="Chromosome 11"/>
</dbReference>
<dbReference type="InterPro" id="IPR000073">
    <property type="entry name" value="AB_hydrolase_1"/>
</dbReference>
<evidence type="ECO:0000256" key="11">
    <source>
        <dbReference type="ARBA" id="ARBA00052600"/>
    </source>
</evidence>
<comment type="catalytic activity">
    <reaction evidence="4">
        <text>benzaldehyde + hydrogen cyanide = (S)-mandelonitrile</text>
        <dbReference type="Rhea" id="RHEA:77427"/>
        <dbReference type="ChEBI" id="CHEBI:17169"/>
        <dbReference type="ChEBI" id="CHEBI:18407"/>
        <dbReference type="ChEBI" id="CHEBI:36941"/>
    </reaction>
</comment>
<dbReference type="GeneID" id="115966824"/>
<reference evidence="22 23" key="1">
    <citation type="journal article" date="2016" name="G3 (Bethesda)">
        <title>First Draft Assembly and Annotation of the Genome of a California Endemic Oak Quercus lobata Nee (Fagaceae).</title>
        <authorList>
            <person name="Sork V.L."/>
            <person name="Fitz-Gibbon S.T."/>
            <person name="Puiu D."/>
            <person name="Crepeau M."/>
            <person name="Gugger P.F."/>
            <person name="Sherman R."/>
            <person name="Stevens K."/>
            <person name="Langley C.H."/>
            <person name="Pellegrini M."/>
            <person name="Salzberg S.L."/>
        </authorList>
    </citation>
    <scope>NUCLEOTIDE SEQUENCE [LARGE SCALE GENOMIC DNA]</scope>
    <source>
        <strain evidence="22 23">cv. SW786</strain>
    </source>
</reference>
<dbReference type="SUPFAM" id="SSF53474">
    <property type="entry name" value="alpha/beta-Hydrolases"/>
    <property type="match status" value="1"/>
</dbReference>
<evidence type="ECO:0000256" key="16">
    <source>
        <dbReference type="ARBA" id="ARBA00069221"/>
    </source>
</evidence>
<evidence type="ECO:0000256" key="15">
    <source>
        <dbReference type="ARBA" id="ARBA00066572"/>
    </source>
</evidence>
<dbReference type="InParanoid" id="A0A7N2MY02"/>
<evidence type="ECO:0000256" key="6">
    <source>
        <dbReference type="ARBA" id="ARBA00051647"/>
    </source>
</evidence>
<comment type="catalytic activity">
    <reaction evidence="10">
        <text>3-formylthiophene + hydrogen cyanide = (2S)-2-hydroxy-2-(thiophen-3-yl)acetonitrile</text>
        <dbReference type="Rhea" id="RHEA:77459"/>
        <dbReference type="ChEBI" id="CHEBI:18407"/>
        <dbReference type="ChEBI" id="CHEBI:87611"/>
        <dbReference type="ChEBI" id="CHEBI:197333"/>
    </reaction>
</comment>
<dbReference type="EMBL" id="LRBV02000011">
    <property type="status" value="NOT_ANNOTATED_CDS"/>
    <property type="molecule type" value="Genomic_DNA"/>
</dbReference>
<evidence type="ECO:0000256" key="4">
    <source>
        <dbReference type="ARBA" id="ARBA00050358"/>
    </source>
</evidence>
<dbReference type="GO" id="GO:0009696">
    <property type="term" value="P:salicylic acid metabolic process"/>
    <property type="evidence" value="ECO:0007669"/>
    <property type="project" value="TreeGrafter"/>
</dbReference>
<dbReference type="PANTHER" id="PTHR10992">
    <property type="entry name" value="METHYLESTERASE FAMILY MEMBER"/>
    <property type="match status" value="1"/>
</dbReference>
<dbReference type="Pfam" id="PF12697">
    <property type="entry name" value="Abhydrolase_6"/>
    <property type="match status" value="1"/>
</dbReference>
<name>A0A7N2MY02_QUELO</name>
<dbReference type="GO" id="GO:0080032">
    <property type="term" value="F:methyl jasmonate esterase activity"/>
    <property type="evidence" value="ECO:0007669"/>
    <property type="project" value="TreeGrafter"/>
</dbReference>
<sequence>MELSKKHFMLISFFIILSSLGIEATKEPPRTGKHFVLIHGSCLGAWSWYKLVTLLKSSGHNVTALDLAASGINPLQANDLQSSFDYFKPLRDFMEALPSHERVILVSHSLGGMAISQAMEYFPSKISVAVFVTALMPGPTLNISTLNQMSFSQQGPLLDSHYIYDQGPNNPPTTFIFGPLYLASDVFQLSPIEDLTLATLLLRPLRLFSDEDLSKQLMLSSENYGSVKRVYIISEKDKVARRDLQLWMIERNPPNDVVEIKGSDHMVMMSKPIELWAHLQGIAEKYSYPIF</sequence>
<comment type="catalytic activity">
    <reaction evidence="9">
        <text>2-methylpropanal + hydrogen cyanide = (2S)-2-hydroxy-3-methylbutanenitrile</text>
        <dbReference type="Rhea" id="RHEA:77403"/>
        <dbReference type="ChEBI" id="CHEBI:18407"/>
        <dbReference type="ChEBI" id="CHEBI:48943"/>
        <dbReference type="ChEBI" id="CHEBI:197354"/>
    </reaction>
</comment>
<evidence type="ECO:0000256" key="17">
    <source>
        <dbReference type="ARBA" id="ARBA00076040"/>
    </source>
</evidence>
<dbReference type="Gramene" id="QL11p038697:mrna">
    <property type="protein sequence ID" value="QL11p038697:mrna"/>
    <property type="gene ID" value="QL11p038697"/>
</dbReference>
<dbReference type="InterPro" id="IPR029058">
    <property type="entry name" value="AB_hydrolase_fold"/>
</dbReference>
<dbReference type="EnsemblPlants" id="QL11p038697:mrna">
    <property type="protein sequence ID" value="QL11p038697:mrna"/>
    <property type="gene ID" value="QL11p038697"/>
</dbReference>
<comment type="catalytic activity">
    <reaction evidence="2">
        <text>a monosubstituted aliphatic (S)-hydroxynitrile = an aldehyde + hydrogen cyanide</text>
        <dbReference type="Rhea" id="RHEA:56588"/>
        <dbReference type="ChEBI" id="CHEBI:17478"/>
        <dbReference type="ChEBI" id="CHEBI:18407"/>
        <dbReference type="ChEBI" id="CHEBI:140596"/>
        <dbReference type="EC" id="4.1.2.47"/>
    </reaction>
</comment>
<evidence type="ECO:0000256" key="12">
    <source>
        <dbReference type="ARBA" id="ARBA00052609"/>
    </source>
</evidence>
<dbReference type="PANTHER" id="PTHR10992:SF1002">
    <property type="entry name" value="SALICYLIC ACID-BINDING PROTEIN 2-LIKE"/>
    <property type="match status" value="1"/>
</dbReference>
<evidence type="ECO:0000256" key="19">
    <source>
        <dbReference type="ARBA" id="ARBA00079794"/>
    </source>
</evidence>
<comment type="similarity">
    <text evidence="14">Belongs to the AB hydrolase superfamily. Hydroxynitrile lyase family.</text>
</comment>
<dbReference type="GO" id="GO:0080030">
    <property type="term" value="F:methyl indole-3-acetate esterase activity"/>
    <property type="evidence" value="ECO:0007669"/>
    <property type="project" value="TreeGrafter"/>
</dbReference>
<feature type="signal peptide" evidence="20">
    <location>
        <begin position="1"/>
        <end position="24"/>
    </location>
</feature>
<evidence type="ECO:0000256" key="10">
    <source>
        <dbReference type="ARBA" id="ARBA00052511"/>
    </source>
</evidence>
<comment type="catalytic activity">
    <reaction evidence="12">
        <text>cyclohexanecarbaldehyde + hydrogen cyanide = (2S)-2-cyclohexyl-2-hydroxyacetonitrile</text>
        <dbReference type="Rhea" id="RHEA:77423"/>
        <dbReference type="ChEBI" id="CHEBI:18407"/>
        <dbReference type="ChEBI" id="CHEBI:197359"/>
        <dbReference type="ChEBI" id="CHEBI:197360"/>
    </reaction>
</comment>